<keyword evidence="3" id="KW-0804">Transcription</keyword>
<dbReference type="InterPro" id="IPR036388">
    <property type="entry name" value="WH-like_DNA-bd_sf"/>
</dbReference>
<dbReference type="GO" id="GO:0003677">
    <property type="term" value="F:DNA binding"/>
    <property type="evidence" value="ECO:0007669"/>
    <property type="project" value="UniProtKB-KW"/>
</dbReference>
<organism evidence="5 6">
    <name type="scientific">Micavibrio aeruginosavorus</name>
    <dbReference type="NCBI Taxonomy" id="349221"/>
    <lineage>
        <taxon>Bacteria</taxon>
        <taxon>Pseudomonadati</taxon>
        <taxon>Bdellovibrionota</taxon>
        <taxon>Bdellovibrionia</taxon>
        <taxon>Bdellovibrionales</taxon>
        <taxon>Pseudobdellovibrionaceae</taxon>
        <taxon>Micavibrio</taxon>
    </lineage>
</organism>
<protein>
    <submittedName>
        <fullName evidence="5">Transcriptional regulator</fullName>
    </submittedName>
</protein>
<dbReference type="PROSITE" id="PS50987">
    <property type="entry name" value="HTH_ARSR_2"/>
    <property type="match status" value="1"/>
</dbReference>
<dbReference type="PANTHER" id="PTHR43132">
    <property type="entry name" value="ARSENICAL RESISTANCE OPERON REPRESSOR ARSR-RELATED"/>
    <property type="match status" value="1"/>
</dbReference>
<keyword evidence="2" id="KW-0238">DNA-binding</keyword>
<evidence type="ECO:0000256" key="3">
    <source>
        <dbReference type="ARBA" id="ARBA00023163"/>
    </source>
</evidence>
<sequence>MDIGELEKNAEKAANLLKALSNDKRLLILCALYKNEKCVGELEEIVNLSQSALSQHLARLRRDELVITRRDAQTIYYSLEDTTVKAMLQTLYGIYAPCEEVADA</sequence>
<dbReference type="InterPro" id="IPR011991">
    <property type="entry name" value="ArsR-like_HTH"/>
</dbReference>
<reference evidence="5 6" key="1">
    <citation type="submission" date="2017-08" db="EMBL/GenBank/DDBJ databases">
        <title>Infants hospitalized years apart are colonized by the same room-sourced microbial strains.</title>
        <authorList>
            <person name="Brooks B."/>
            <person name="Olm M.R."/>
            <person name="Firek B.A."/>
            <person name="Baker R."/>
            <person name="Thomas B.C."/>
            <person name="Morowitz M.J."/>
            <person name="Banfield J.F."/>
        </authorList>
    </citation>
    <scope>NUCLEOTIDE SEQUENCE [LARGE SCALE GENOMIC DNA]</scope>
    <source>
        <strain evidence="5">S2_006_000_R2_64</strain>
    </source>
</reference>
<keyword evidence="1" id="KW-0805">Transcription regulation</keyword>
<dbReference type="EMBL" id="QFOT01000043">
    <property type="protein sequence ID" value="PZP55966.1"/>
    <property type="molecule type" value="Genomic_DNA"/>
</dbReference>
<dbReference type="InterPro" id="IPR051011">
    <property type="entry name" value="Metal_resp_trans_reg"/>
</dbReference>
<dbReference type="SUPFAM" id="SSF46785">
    <property type="entry name" value="Winged helix' DNA-binding domain"/>
    <property type="match status" value="1"/>
</dbReference>
<evidence type="ECO:0000313" key="5">
    <source>
        <dbReference type="EMBL" id="PZP55966.1"/>
    </source>
</evidence>
<dbReference type="InterPro" id="IPR036390">
    <property type="entry name" value="WH_DNA-bd_sf"/>
</dbReference>
<dbReference type="PRINTS" id="PR00778">
    <property type="entry name" value="HTHARSR"/>
</dbReference>
<evidence type="ECO:0000256" key="1">
    <source>
        <dbReference type="ARBA" id="ARBA00023015"/>
    </source>
</evidence>
<evidence type="ECO:0000256" key="2">
    <source>
        <dbReference type="ARBA" id="ARBA00023125"/>
    </source>
</evidence>
<feature type="domain" description="HTH arsR-type" evidence="4">
    <location>
        <begin position="6"/>
        <end position="99"/>
    </location>
</feature>
<dbReference type="SMART" id="SM00418">
    <property type="entry name" value="HTH_ARSR"/>
    <property type="match status" value="1"/>
</dbReference>
<comment type="caution">
    <text evidence="5">The sequence shown here is derived from an EMBL/GenBank/DDBJ whole genome shotgun (WGS) entry which is preliminary data.</text>
</comment>
<evidence type="ECO:0000259" key="4">
    <source>
        <dbReference type="PROSITE" id="PS50987"/>
    </source>
</evidence>
<gene>
    <name evidence="5" type="ORF">DI586_05185</name>
</gene>
<dbReference type="Proteomes" id="UP000249739">
    <property type="component" value="Unassembled WGS sequence"/>
</dbReference>
<dbReference type="NCBIfam" id="NF033788">
    <property type="entry name" value="HTH_metalloreg"/>
    <property type="match status" value="1"/>
</dbReference>
<dbReference type="Gene3D" id="1.10.10.10">
    <property type="entry name" value="Winged helix-like DNA-binding domain superfamily/Winged helix DNA-binding domain"/>
    <property type="match status" value="1"/>
</dbReference>
<accession>A0A2W5HCV0</accession>
<name>A0A2W5HCV0_9BACT</name>
<proteinExistence type="predicted"/>
<dbReference type="Pfam" id="PF01022">
    <property type="entry name" value="HTH_5"/>
    <property type="match status" value="1"/>
</dbReference>
<dbReference type="CDD" id="cd00090">
    <property type="entry name" value="HTH_ARSR"/>
    <property type="match status" value="1"/>
</dbReference>
<dbReference type="InterPro" id="IPR001845">
    <property type="entry name" value="HTH_ArsR_DNA-bd_dom"/>
</dbReference>
<dbReference type="PANTHER" id="PTHR43132:SF2">
    <property type="entry name" value="ARSENICAL RESISTANCE OPERON REPRESSOR ARSR-RELATED"/>
    <property type="match status" value="1"/>
</dbReference>
<dbReference type="AlphaFoldDB" id="A0A2W5HCV0"/>
<dbReference type="GO" id="GO:0003700">
    <property type="term" value="F:DNA-binding transcription factor activity"/>
    <property type="evidence" value="ECO:0007669"/>
    <property type="project" value="InterPro"/>
</dbReference>
<evidence type="ECO:0000313" key="6">
    <source>
        <dbReference type="Proteomes" id="UP000249739"/>
    </source>
</evidence>